<gene>
    <name evidence="2" type="ORF">LITE_LOCUS34362</name>
</gene>
<sequence>MYLPIPLRLQILADSPLRSPIHPRDPLLPNSRRPAIPPSPNRRWRRCCPCPAEADPLLLALLRHPLPHLCRRRRRRRGYCALRPLQDAYSVVNFPFDHRRV</sequence>
<organism evidence="2 3">
    <name type="scientific">Linum tenue</name>
    <dbReference type="NCBI Taxonomy" id="586396"/>
    <lineage>
        <taxon>Eukaryota</taxon>
        <taxon>Viridiplantae</taxon>
        <taxon>Streptophyta</taxon>
        <taxon>Embryophyta</taxon>
        <taxon>Tracheophyta</taxon>
        <taxon>Spermatophyta</taxon>
        <taxon>Magnoliopsida</taxon>
        <taxon>eudicotyledons</taxon>
        <taxon>Gunneridae</taxon>
        <taxon>Pentapetalae</taxon>
        <taxon>rosids</taxon>
        <taxon>fabids</taxon>
        <taxon>Malpighiales</taxon>
        <taxon>Linaceae</taxon>
        <taxon>Linum</taxon>
    </lineage>
</organism>
<name>A0AAV0NNQ9_9ROSI</name>
<comment type="caution">
    <text evidence="2">The sequence shown here is derived from an EMBL/GenBank/DDBJ whole genome shotgun (WGS) entry which is preliminary data.</text>
</comment>
<dbReference type="Proteomes" id="UP001154282">
    <property type="component" value="Unassembled WGS sequence"/>
</dbReference>
<evidence type="ECO:0000313" key="3">
    <source>
        <dbReference type="Proteomes" id="UP001154282"/>
    </source>
</evidence>
<dbReference type="AlphaFoldDB" id="A0AAV0NNQ9"/>
<evidence type="ECO:0000256" key="1">
    <source>
        <dbReference type="SAM" id="MobiDB-lite"/>
    </source>
</evidence>
<keyword evidence="3" id="KW-1185">Reference proteome</keyword>
<reference evidence="2" key="1">
    <citation type="submission" date="2022-08" db="EMBL/GenBank/DDBJ databases">
        <authorList>
            <person name="Gutierrez-Valencia J."/>
        </authorList>
    </citation>
    <scope>NUCLEOTIDE SEQUENCE</scope>
</reference>
<protein>
    <submittedName>
        <fullName evidence="2">Uncharacterized protein</fullName>
    </submittedName>
</protein>
<feature type="region of interest" description="Disordered" evidence="1">
    <location>
        <begin position="17"/>
        <end position="42"/>
    </location>
</feature>
<proteinExistence type="predicted"/>
<evidence type="ECO:0000313" key="2">
    <source>
        <dbReference type="EMBL" id="CAI0460171.1"/>
    </source>
</evidence>
<accession>A0AAV0NNQ9</accession>
<dbReference type="EMBL" id="CAMGYJ010000008">
    <property type="protein sequence ID" value="CAI0460171.1"/>
    <property type="molecule type" value="Genomic_DNA"/>
</dbReference>